<accession>A0AAV4EXN3</accession>
<evidence type="ECO:0000313" key="1">
    <source>
        <dbReference type="EMBL" id="GFR65818.1"/>
    </source>
</evidence>
<sequence length="237" mass="26563">MVSAAVFFVGSLQASERFEVTPPPGWQLADSLFKNGIQTDLYSSGDFAIWTVFDRALKQSNPRRNYQSLEEHKLSAVEECSEPTTKVLETEPKSEIEILFSYSCQPAKTGELNSQPYIAFSKLIQGEQGWYRFALEKDLDSSKPLPVEKYKALEKAFRELAELAYLCTVDDCAEQQALKMNGLMIDAFTDAKPIVMPMVERGQAVGMVSDENLKLEISDLGKDVEVPPLLETIIYAE</sequence>
<keyword evidence="2" id="KW-1185">Reference proteome</keyword>
<comment type="caution">
    <text evidence="1">The sequence shown here is derived from an EMBL/GenBank/DDBJ whole genome shotgun (WGS) entry which is preliminary data.</text>
</comment>
<name>A0AAV4EXN3_9GAST</name>
<reference evidence="1 2" key="1">
    <citation type="journal article" date="2021" name="Elife">
        <title>Chloroplast acquisition without the gene transfer in kleptoplastic sea slugs, Plakobranchus ocellatus.</title>
        <authorList>
            <person name="Maeda T."/>
            <person name="Takahashi S."/>
            <person name="Yoshida T."/>
            <person name="Shimamura S."/>
            <person name="Takaki Y."/>
            <person name="Nagai Y."/>
            <person name="Toyoda A."/>
            <person name="Suzuki Y."/>
            <person name="Arimoto A."/>
            <person name="Ishii H."/>
            <person name="Satoh N."/>
            <person name="Nishiyama T."/>
            <person name="Hasebe M."/>
            <person name="Maruyama T."/>
            <person name="Minagawa J."/>
            <person name="Obokata J."/>
            <person name="Shigenobu S."/>
        </authorList>
    </citation>
    <scope>NUCLEOTIDE SEQUENCE [LARGE SCALE GENOMIC DNA]</scope>
</reference>
<protein>
    <submittedName>
        <fullName evidence="1">Uncharacterized protein</fullName>
    </submittedName>
</protein>
<organism evidence="1 2">
    <name type="scientific">Elysia marginata</name>
    <dbReference type="NCBI Taxonomy" id="1093978"/>
    <lineage>
        <taxon>Eukaryota</taxon>
        <taxon>Metazoa</taxon>
        <taxon>Spiralia</taxon>
        <taxon>Lophotrochozoa</taxon>
        <taxon>Mollusca</taxon>
        <taxon>Gastropoda</taxon>
        <taxon>Heterobranchia</taxon>
        <taxon>Euthyneura</taxon>
        <taxon>Panpulmonata</taxon>
        <taxon>Sacoglossa</taxon>
        <taxon>Placobranchoidea</taxon>
        <taxon>Plakobranchidae</taxon>
        <taxon>Elysia</taxon>
    </lineage>
</organism>
<proteinExistence type="predicted"/>
<gene>
    <name evidence="1" type="ORF">ElyMa_003669400</name>
</gene>
<dbReference type="EMBL" id="BMAT01007505">
    <property type="protein sequence ID" value="GFR65818.1"/>
    <property type="molecule type" value="Genomic_DNA"/>
</dbReference>
<dbReference type="Proteomes" id="UP000762676">
    <property type="component" value="Unassembled WGS sequence"/>
</dbReference>
<evidence type="ECO:0000313" key="2">
    <source>
        <dbReference type="Proteomes" id="UP000762676"/>
    </source>
</evidence>
<dbReference type="AlphaFoldDB" id="A0AAV4EXN3"/>